<name>A0A2W7MY88_9BACT</name>
<reference evidence="2 3" key="1">
    <citation type="submission" date="2018-06" db="EMBL/GenBank/DDBJ databases">
        <title>Genomic Encyclopedia of Archaeal and Bacterial Type Strains, Phase II (KMG-II): from individual species to whole genera.</title>
        <authorList>
            <person name="Goeker M."/>
        </authorList>
    </citation>
    <scope>NUCLEOTIDE SEQUENCE [LARGE SCALE GENOMIC DNA]</scope>
    <source>
        <strain evidence="2 3">DSM 6779</strain>
    </source>
</reference>
<dbReference type="AlphaFoldDB" id="A0A2W7MY88"/>
<dbReference type="OrthoDB" id="1116560at2"/>
<proteinExistence type="predicted"/>
<sequence>MKTRNYLIYSLLASVFMLTPGCAGDDIYEKDINTDANRVYEMHLICGTVTVTARDLIDEYGDGEFTVANDCTIMRSFDMPLSLEWDELVVLSSPSINQLVPITKGVASFDITIPMKLTPSDDMRLDQVDLSQGMLNTFVMVPSGISSGTMTLSFPEIFNHKGQMLSYSLNISPSQRSLQISEDLNGFTIKPEQLNANAPHTNRVKMVVSIKNMASNSGGNLNVECSMIDLASDNISGYLGRRELSKTDNGFDFDFFEKYELEDKVQFADIQIMVKAHNPIGAPFKVEVDNIRFDKSGQNQWFLMNNNETAQLKPTFDLAAAKGPNPLLPSTSDELTYKRDNSNIELIGTRQPNHLTCDIKGTSNPDVTGSTQNIKNFIGTNRTLEADLKVNFPFWFSTKAYTRTDTIDFDFQDLFDEETVESFERMTFTLDFENGMPFDLTTIARVVDANDKFIANLMDQTQMLKSPTINNDGTVSGTTTSKLTIEVTKDKIQKFWDKKAMKILLDLSAMTKDAPNTMVKIQTNSTLKCKVTMNGKSQIPNL</sequence>
<dbReference type="EMBL" id="QKZK01000027">
    <property type="protein sequence ID" value="PZX13065.1"/>
    <property type="molecule type" value="Genomic_DNA"/>
</dbReference>
<accession>A0A2W7MY88</accession>
<feature type="signal peptide" evidence="1">
    <location>
        <begin position="1"/>
        <end position="23"/>
    </location>
</feature>
<dbReference type="RefSeq" id="WP_111446556.1">
    <property type="nucleotide sequence ID" value="NZ_QKZK01000027.1"/>
</dbReference>
<evidence type="ECO:0000313" key="2">
    <source>
        <dbReference type="EMBL" id="PZX13065.1"/>
    </source>
</evidence>
<gene>
    <name evidence="2" type="ORF">LX69_02727</name>
</gene>
<organism evidence="2 3">
    <name type="scientific">Breznakibacter xylanolyticus</name>
    <dbReference type="NCBI Taxonomy" id="990"/>
    <lineage>
        <taxon>Bacteria</taxon>
        <taxon>Pseudomonadati</taxon>
        <taxon>Bacteroidota</taxon>
        <taxon>Bacteroidia</taxon>
        <taxon>Marinilabiliales</taxon>
        <taxon>Marinilabiliaceae</taxon>
        <taxon>Breznakibacter</taxon>
    </lineage>
</organism>
<evidence type="ECO:0000313" key="3">
    <source>
        <dbReference type="Proteomes" id="UP000249239"/>
    </source>
</evidence>
<keyword evidence="1" id="KW-0732">Signal</keyword>
<comment type="caution">
    <text evidence="2">The sequence shown here is derived from an EMBL/GenBank/DDBJ whole genome shotgun (WGS) entry which is preliminary data.</text>
</comment>
<dbReference type="Proteomes" id="UP000249239">
    <property type="component" value="Unassembled WGS sequence"/>
</dbReference>
<evidence type="ECO:0000256" key="1">
    <source>
        <dbReference type="SAM" id="SignalP"/>
    </source>
</evidence>
<protein>
    <submittedName>
        <fullName evidence="2">Uncharacterized protein</fullName>
    </submittedName>
</protein>
<feature type="chain" id="PRO_5016034587" evidence="1">
    <location>
        <begin position="24"/>
        <end position="542"/>
    </location>
</feature>
<keyword evidence="3" id="KW-1185">Reference proteome</keyword>